<dbReference type="NCBIfam" id="TIGR01959">
    <property type="entry name" value="nuoF_fam"/>
    <property type="match status" value="1"/>
</dbReference>
<comment type="cofactor">
    <cofactor evidence="1 14">
        <name>FMN</name>
        <dbReference type="ChEBI" id="CHEBI:58210"/>
    </cofactor>
</comment>
<dbReference type="Gene3D" id="6.10.250.1450">
    <property type="match status" value="1"/>
</dbReference>
<reference evidence="16" key="1">
    <citation type="submission" date="2022-10" db="EMBL/GenBank/DDBJ databases">
        <authorList>
            <person name="Koch H."/>
        </authorList>
    </citation>
    <scope>NUCLEOTIDE SEQUENCE</scope>
    <source>
        <strain evidence="16">DNF</strain>
    </source>
</reference>
<keyword evidence="9" id="KW-1278">Translocase</keyword>
<dbReference type="PROSITE" id="PS00645">
    <property type="entry name" value="COMPLEX1_51K_2"/>
    <property type="match status" value="1"/>
</dbReference>
<keyword evidence="17" id="KW-1185">Reference proteome</keyword>
<evidence type="ECO:0000256" key="9">
    <source>
        <dbReference type="ARBA" id="ARBA00022967"/>
    </source>
</evidence>
<dbReference type="InterPro" id="IPR037225">
    <property type="entry name" value="Nuo51_FMN-bd_sf"/>
</dbReference>
<dbReference type="SUPFAM" id="SSF142984">
    <property type="entry name" value="Nqo1 middle domain-like"/>
    <property type="match status" value="1"/>
</dbReference>
<keyword evidence="7 14" id="KW-0874">Quinone</keyword>
<feature type="domain" description="NADH-ubiquinone oxidoreductase 51kDa subunit iron-sulphur binding" evidence="15">
    <location>
        <begin position="331"/>
        <end position="376"/>
    </location>
</feature>
<comment type="similarity">
    <text evidence="3 14">Belongs to the complex I 51 kDa subunit family.</text>
</comment>
<dbReference type="SUPFAM" id="SSF142019">
    <property type="entry name" value="Nqo1 FMN-binding domain-like"/>
    <property type="match status" value="1"/>
</dbReference>
<sequence>MRMHEPILLKNMLQPGYTGSLADYERTGGYQALRKVLGKVAPAEVTAMVTKSGLRGRGGAGFPTGIKWGFLPKDYQGPRYLCCNADESEPGTFKDRQLMERDPHQVLEGIAIASYAIGSETSYIYIRGEFALGAAILERAIREARTAGYLGKNIWGTGITVEIYVHRGAGAYICGEETALLESLEGKRGLPRVKPPFPATHGLYGRPTVVNNVETLANLPHIINRGPEWFAAIGSPPKSTGTRVFCVSGHVQRPGNYEVPMGITFRELIYGQAGGMRSDKPLKAFIPGGASAPFLTPDHLDVKMDFESVAQAGSMLGSGGVTVMEEGTSMVWAALRLMEFFYHESCGKCTPCREGSSWLTQTLRRILDKRGRMEDLETLADLCKNIAGRTVCAFGDAEVAPILSTLQYWRHEYEDLIRETKSLGLPGVSELVMPAARH</sequence>
<organism evidence="16 17">
    <name type="scientific">Nitrospira tepida</name>
    <dbReference type="NCBI Taxonomy" id="2973512"/>
    <lineage>
        <taxon>Bacteria</taxon>
        <taxon>Pseudomonadati</taxon>
        <taxon>Nitrospirota</taxon>
        <taxon>Nitrospiria</taxon>
        <taxon>Nitrospirales</taxon>
        <taxon>Nitrospiraceae</taxon>
        <taxon>Nitrospira</taxon>
    </lineage>
</organism>
<keyword evidence="4 14" id="KW-0004">4Fe-4S</keyword>
<dbReference type="Pfam" id="PF10589">
    <property type="entry name" value="NADH_4Fe-4S"/>
    <property type="match status" value="1"/>
</dbReference>
<evidence type="ECO:0000256" key="8">
    <source>
        <dbReference type="ARBA" id="ARBA00022723"/>
    </source>
</evidence>
<evidence type="ECO:0000256" key="7">
    <source>
        <dbReference type="ARBA" id="ARBA00022719"/>
    </source>
</evidence>
<dbReference type="NCBIfam" id="NF010120">
    <property type="entry name" value="PRK13596.1"/>
    <property type="match status" value="1"/>
</dbReference>
<dbReference type="InterPro" id="IPR019575">
    <property type="entry name" value="Nuop51_4Fe4S-bd"/>
</dbReference>
<dbReference type="GO" id="GO:0046872">
    <property type="term" value="F:metal ion binding"/>
    <property type="evidence" value="ECO:0007669"/>
    <property type="project" value="UniProtKB-KW"/>
</dbReference>
<evidence type="ECO:0000256" key="3">
    <source>
        <dbReference type="ARBA" id="ARBA00007523"/>
    </source>
</evidence>
<dbReference type="PROSITE" id="PS00644">
    <property type="entry name" value="COMPLEX1_51K_1"/>
    <property type="match status" value="1"/>
</dbReference>
<dbReference type="InterPro" id="IPR011538">
    <property type="entry name" value="Nuo51_FMN-bd"/>
</dbReference>
<evidence type="ECO:0000256" key="5">
    <source>
        <dbReference type="ARBA" id="ARBA00022630"/>
    </source>
</evidence>
<dbReference type="PANTHER" id="PTHR43578">
    <property type="entry name" value="NADH-QUINONE OXIDOREDUCTASE SUBUNIT F"/>
    <property type="match status" value="1"/>
</dbReference>
<dbReference type="AlphaFoldDB" id="A0AA86T1Y3"/>
<keyword evidence="6 14" id="KW-0288">FMN</keyword>
<accession>A0AA86T1Y3</accession>
<dbReference type="GO" id="GO:0051287">
    <property type="term" value="F:NAD binding"/>
    <property type="evidence" value="ECO:0007669"/>
    <property type="project" value="UniProtKB-UniRule"/>
</dbReference>
<dbReference type="EMBL" id="OX365700">
    <property type="protein sequence ID" value="CAI4030484.1"/>
    <property type="molecule type" value="Genomic_DNA"/>
</dbReference>
<dbReference type="SUPFAM" id="SSF140490">
    <property type="entry name" value="Nqo1C-terminal domain-like"/>
    <property type="match status" value="1"/>
</dbReference>
<dbReference type="InterPro" id="IPR001949">
    <property type="entry name" value="NADH-UbQ_OxRdtase_51kDa_CS"/>
</dbReference>
<dbReference type="InterPro" id="IPR037207">
    <property type="entry name" value="Nuop51_4Fe4S-bd_sf"/>
</dbReference>
<evidence type="ECO:0000256" key="2">
    <source>
        <dbReference type="ARBA" id="ARBA00001966"/>
    </source>
</evidence>
<dbReference type="GO" id="GO:0010181">
    <property type="term" value="F:FMN binding"/>
    <property type="evidence" value="ECO:0007669"/>
    <property type="project" value="InterPro"/>
</dbReference>
<dbReference type="GO" id="GO:0051539">
    <property type="term" value="F:4 iron, 4 sulfur cluster binding"/>
    <property type="evidence" value="ECO:0007669"/>
    <property type="project" value="UniProtKB-UniRule"/>
</dbReference>
<dbReference type="Pfam" id="PF10531">
    <property type="entry name" value="SLBB"/>
    <property type="match status" value="1"/>
</dbReference>
<evidence type="ECO:0000256" key="4">
    <source>
        <dbReference type="ARBA" id="ARBA00022485"/>
    </source>
</evidence>
<dbReference type="SMART" id="SM00928">
    <property type="entry name" value="NADH_4Fe-4S"/>
    <property type="match status" value="1"/>
</dbReference>
<dbReference type="InterPro" id="IPR011537">
    <property type="entry name" value="NADH-UbQ_OxRdtase_suF"/>
</dbReference>
<gene>
    <name evidence="16" type="ORF">DNFV4_00912</name>
</gene>
<dbReference type="FunFam" id="3.10.20.600:FF:000003">
    <property type="entry name" value="NADH-quinone oxidoreductase subunit F"/>
    <property type="match status" value="1"/>
</dbReference>
<comment type="function">
    <text evidence="14">NDH-1 shuttles electrons from NADH, via FMN and iron-sulfur (Fe-S) centers, to quinones in the respiratory chain.</text>
</comment>
<keyword evidence="11 14" id="KW-0411">Iron-sulfur</keyword>
<keyword evidence="5 14" id="KW-0285">Flavoprotein</keyword>
<comment type="cofactor">
    <cofactor evidence="2 14">
        <name>[4Fe-4S] cluster</name>
        <dbReference type="ChEBI" id="CHEBI:49883"/>
    </cofactor>
</comment>
<evidence type="ECO:0000259" key="15">
    <source>
        <dbReference type="SMART" id="SM00928"/>
    </source>
</evidence>
<dbReference type="FunFam" id="3.40.50.11540:FF:000001">
    <property type="entry name" value="NADH dehydrogenase [ubiquinone] flavoprotein 1, mitochondrial"/>
    <property type="match status" value="1"/>
</dbReference>
<comment type="catalytic activity">
    <reaction evidence="13 14">
        <text>a quinone + NADH + 5 H(+)(in) = a quinol + NAD(+) + 4 H(+)(out)</text>
        <dbReference type="Rhea" id="RHEA:57888"/>
        <dbReference type="ChEBI" id="CHEBI:15378"/>
        <dbReference type="ChEBI" id="CHEBI:24646"/>
        <dbReference type="ChEBI" id="CHEBI:57540"/>
        <dbReference type="ChEBI" id="CHEBI:57945"/>
        <dbReference type="ChEBI" id="CHEBI:132124"/>
    </reaction>
</comment>
<evidence type="ECO:0000256" key="1">
    <source>
        <dbReference type="ARBA" id="ARBA00001917"/>
    </source>
</evidence>
<dbReference type="Gene3D" id="1.20.1440.230">
    <property type="entry name" value="NADH-ubiquinone oxidoreductase 51kDa subunit, iron-sulphur binding domain"/>
    <property type="match status" value="1"/>
</dbReference>
<evidence type="ECO:0000256" key="11">
    <source>
        <dbReference type="ARBA" id="ARBA00023014"/>
    </source>
</evidence>
<evidence type="ECO:0000256" key="6">
    <source>
        <dbReference type="ARBA" id="ARBA00022643"/>
    </source>
</evidence>
<dbReference type="GO" id="GO:0008137">
    <property type="term" value="F:NADH dehydrogenase (ubiquinone) activity"/>
    <property type="evidence" value="ECO:0007669"/>
    <property type="project" value="InterPro"/>
</dbReference>
<evidence type="ECO:0000256" key="14">
    <source>
        <dbReference type="RuleBase" id="RU364066"/>
    </source>
</evidence>
<evidence type="ECO:0000256" key="13">
    <source>
        <dbReference type="ARBA" id="ARBA00047712"/>
    </source>
</evidence>
<dbReference type="FunFam" id="1.20.1440.230:FF:000001">
    <property type="entry name" value="Mitochondrial NADH dehydrogenase flavoprotein 1"/>
    <property type="match status" value="1"/>
</dbReference>
<evidence type="ECO:0000256" key="12">
    <source>
        <dbReference type="ARBA" id="ARBA00023027"/>
    </source>
</evidence>
<proteinExistence type="inferred from homology"/>
<dbReference type="PANTHER" id="PTHR43578:SF3">
    <property type="entry name" value="NADH-QUINONE OXIDOREDUCTASE SUBUNIT F"/>
    <property type="match status" value="1"/>
</dbReference>
<name>A0AA86T1Y3_9BACT</name>
<dbReference type="Proteomes" id="UP001179121">
    <property type="component" value="Chromosome"/>
</dbReference>
<dbReference type="Pfam" id="PF01512">
    <property type="entry name" value="Complex1_51K"/>
    <property type="match status" value="1"/>
</dbReference>
<dbReference type="Gene3D" id="3.10.20.600">
    <property type="match status" value="1"/>
</dbReference>
<dbReference type="GO" id="GO:0048038">
    <property type="term" value="F:quinone binding"/>
    <property type="evidence" value="ECO:0007669"/>
    <property type="project" value="UniProtKB-KW"/>
</dbReference>
<protein>
    <recommendedName>
        <fullName evidence="14">NADH-quinone oxidoreductase subunit F</fullName>
        <ecNumber evidence="14">7.1.1.-</ecNumber>
    </recommendedName>
</protein>
<keyword evidence="12 14" id="KW-0520">NAD</keyword>
<evidence type="ECO:0000313" key="16">
    <source>
        <dbReference type="EMBL" id="CAI4030484.1"/>
    </source>
</evidence>
<dbReference type="Gene3D" id="3.40.50.11540">
    <property type="entry name" value="NADH-ubiquinone oxidoreductase 51kDa subunit"/>
    <property type="match status" value="1"/>
</dbReference>
<keyword evidence="10 14" id="KW-0408">Iron</keyword>
<evidence type="ECO:0000256" key="10">
    <source>
        <dbReference type="ARBA" id="ARBA00023004"/>
    </source>
</evidence>
<dbReference type="EC" id="7.1.1.-" evidence="14"/>
<dbReference type="InterPro" id="IPR019554">
    <property type="entry name" value="Soluble_ligand-bd"/>
</dbReference>
<dbReference type="KEGG" id="nti:DNFV4_00912"/>
<evidence type="ECO:0000313" key="17">
    <source>
        <dbReference type="Proteomes" id="UP001179121"/>
    </source>
</evidence>
<keyword evidence="8 14" id="KW-0479">Metal-binding</keyword>